<dbReference type="EMBL" id="JACRTP010000011">
    <property type="protein sequence ID" value="MBC8629989.1"/>
    <property type="molecule type" value="Genomic_DNA"/>
</dbReference>
<dbReference type="Proteomes" id="UP000661649">
    <property type="component" value="Unassembled WGS sequence"/>
</dbReference>
<dbReference type="PANTHER" id="PTHR23044:SF61">
    <property type="entry name" value="3'-5' EXORIBONUCLEASE 1-RELATED"/>
    <property type="match status" value="1"/>
</dbReference>
<keyword evidence="3 5" id="KW-0269">Exonuclease</keyword>
<dbReference type="SUPFAM" id="SSF53098">
    <property type="entry name" value="Ribonuclease H-like"/>
    <property type="match status" value="1"/>
</dbReference>
<dbReference type="Pfam" id="PF00929">
    <property type="entry name" value="RNase_T"/>
    <property type="match status" value="1"/>
</dbReference>
<protein>
    <submittedName>
        <fullName evidence="5">Exonuclease domain-containing protein</fullName>
    </submittedName>
</protein>
<keyword evidence="6" id="KW-1185">Reference proteome</keyword>
<keyword evidence="1" id="KW-0540">Nuclease</keyword>
<dbReference type="PANTHER" id="PTHR23044">
    <property type="entry name" value="3'-5' EXONUCLEASE ERI1-RELATED"/>
    <property type="match status" value="1"/>
</dbReference>
<dbReference type="InterPro" id="IPR013520">
    <property type="entry name" value="Ribonucl_H"/>
</dbReference>
<organism evidence="5 6">
    <name type="scientific">Blautia stercoris</name>
    <dbReference type="NCBI Taxonomy" id="871664"/>
    <lineage>
        <taxon>Bacteria</taxon>
        <taxon>Bacillati</taxon>
        <taxon>Bacillota</taxon>
        <taxon>Clostridia</taxon>
        <taxon>Lachnospirales</taxon>
        <taxon>Lachnospiraceae</taxon>
        <taxon>Blautia</taxon>
    </lineage>
</organism>
<sequence>MKYVIVDLEMNPVSNEYPNERKVSRLETIQIGAVLLDEKYQEIGSFVTLVKPEYNTRIQKRYEKLTGIKTSMVESAPHFKEALGMFFNWCGSIQDEVQIIQWSENDYLQFTRELQMKGISVSEQNQKYMEHVWLDFQAEYEKVLGLERNISLKDAIMYAGEDFHGHQHDALVDARNTACLFGIVRDEEKCEKALKHVIEVLKPKTEVSLGDMFDFSGLSLSA</sequence>
<dbReference type="RefSeq" id="WP_117457874.1">
    <property type="nucleotide sequence ID" value="NZ_JACRTP010000011.1"/>
</dbReference>
<dbReference type="CDD" id="cd06133">
    <property type="entry name" value="ERI-1_3'hExo_like"/>
    <property type="match status" value="1"/>
</dbReference>
<evidence type="ECO:0000259" key="4">
    <source>
        <dbReference type="SMART" id="SM00479"/>
    </source>
</evidence>
<dbReference type="InterPro" id="IPR047201">
    <property type="entry name" value="ERI-1_3'hExo-like"/>
</dbReference>
<feature type="domain" description="Exonuclease" evidence="4">
    <location>
        <begin position="2"/>
        <end position="190"/>
    </location>
</feature>
<dbReference type="InterPro" id="IPR012337">
    <property type="entry name" value="RNaseH-like_sf"/>
</dbReference>
<dbReference type="GO" id="GO:0004527">
    <property type="term" value="F:exonuclease activity"/>
    <property type="evidence" value="ECO:0007669"/>
    <property type="project" value="UniProtKB-KW"/>
</dbReference>
<evidence type="ECO:0000256" key="2">
    <source>
        <dbReference type="ARBA" id="ARBA00022801"/>
    </source>
</evidence>
<dbReference type="Gene3D" id="3.30.420.10">
    <property type="entry name" value="Ribonuclease H-like superfamily/Ribonuclease H"/>
    <property type="match status" value="1"/>
</dbReference>
<name>A0ABR7PEY0_9FIRM</name>
<dbReference type="InterPro" id="IPR051274">
    <property type="entry name" value="3-5_Exoribonuclease"/>
</dbReference>
<evidence type="ECO:0000313" key="5">
    <source>
        <dbReference type="EMBL" id="MBC8629989.1"/>
    </source>
</evidence>
<gene>
    <name evidence="5" type="ORF">H8712_15505</name>
</gene>
<accession>A0ABR7PEY0</accession>
<dbReference type="SMART" id="SM00479">
    <property type="entry name" value="EXOIII"/>
    <property type="match status" value="1"/>
</dbReference>
<evidence type="ECO:0000256" key="3">
    <source>
        <dbReference type="ARBA" id="ARBA00022839"/>
    </source>
</evidence>
<evidence type="ECO:0000313" key="6">
    <source>
        <dbReference type="Proteomes" id="UP000661649"/>
    </source>
</evidence>
<proteinExistence type="predicted"/>
<reference evidence="5 6" key="1">
    <citation type="submission" date="2020-08" db="EMBL/GenBank/DDBJ databases">
        <title>Genome public.</title>
        <authorList>
            <person name="Liu C."/>
            <person name="Sun Q."/>
        </authorList>
    </citation>
    <scope>NUCLEOTIDE SEQUENCE [LARGE SCALE GENOMIC DNA]</scope>
    <source>
        <strain evidence="5 6">3_YM_SP_D4_24.mj</strain>
    </source>
</reference>
<dbReference type="InterPro" id="IPR036397">
    <property type="entry name" value="RNaseH_sf"/>
</dbReference>
<evidence type="ECO:0000256" key="1">
    <source>
        <dbReference type="ARBA" id="ARBA00022722"/>
    </source>
</evidence>
<keyword evidence="2" id="KW-0378">Hydrolase</keyword>
<comment type="caution">
    <text evidence="5">The sequence shown here is derived from an EMBL/GenBank/DDBJ whole genome shotgun (WGS) entry which is preliminary data.</text>
</comment>